<protein>
    <submittedName>
        <fullName evidence="2">Uncharacterized protein</fullName>
    </submittedName>
</protein>
<dbReference type="Proteomes" id="UP000005629">
    <property type="component" value="Chromosome II"/>
</dbReference>
<feature type="region of interest" description="Disordered" evidence="1">
    <location>
        <begin position="95"/>
        <end position="163"/>
    </location>
</feature>
<accession>G0HZC1</accession>
<dbReference type="GeneID" id="23802633"/>
<reference evidence="2 3" key="1">
    <citation type="journal article" date="2011" name="J. Bacteriol.">
        <title>Complete genome sequence of Haloarcula hispanica, a model haloarchaeon for studying genetics, metabolism, and virus-host interaction.</title>
        <authorList>
            <person name="Liu H."/>
            <person name="Wu Z."/>
            <person name="Li M."/>
            <person name="Zhang F."/>
            <person name="Zheng H."/>
            <person name="Han J."/>
            <person name="Liu J."/>
            <person name="Zhou J."/>
            <person name="Wang S."/>
            <person name="Xiang H."/>
        </authorList>
    </citation>
    <scope>NUCLEOTIDE SEQUENCE [LARGE SCALE GENOMIC DNA]</scope>
    <source>
        <strain evidence="3">ATCC 33960 / DSM 4426 / JCM 8911 / NBRC 102182 / NCIMB 2187 / VKM B-1755</strain>
    </source>
</reference>
<dbReference type="OrthoDB" id="275736at2157"/>
<feature type="compositionally biased region" description="Acidic residues" evidence="1">
    <location>
        <begin position="154"/>
        <end position="163"/>
    </location>
</feature>
<evidence type="ECO:0000256" key="1">
    <source>
        <dbReference type="SAM" id="MobiDB-lite"/>
    </source>
</evidence>
<name>G0HZC1_HALHT</name>
<dbReference type="STRING" id="634497.HAH_4041"/>
<evidence type="ECO:0000313" key="3">
    <source>
        <dbReference type="Proteomes" id="UP000005629"/>
    </source>
</evidence>
<feature type="compositionally biased region" description="Polar residues" evidence="1">
    <location>
        <begin position="96"/>
        <end position="106"/>
    </location>
</feature>
<dbReference type="RefSeq" id="WP_014030600.1">
    <property type="nucleotide sequence ID" value="NC_015943.1"/>
</dbReference>
<dbReference type="KEGG" id="hhi:HAH_4041"/>
<proteinExistence type="predicted"/>
<sequence length="337" mass="38673">MVESARFTAIDIASEADTERLQSYGQNLDYYIDNNYTYIPMPEDDKYYDRDEGVLKDIDDNQWVDERSGLDEVLEKLQNHPFLLVKKFENAYFNPAPNNEASPSLNDNEDSDGGEQPNDRIESKEDQERGDDSESGEDTTSIEVEYTIKGPEEVTGDLVDDPDSEIYDDMITAKEYFQQYPELANEELGSLYDIITLADLNRRTVKQIAYPSVAELADVLSQQIQSEYPNPEPLYPQLKPATIGNWIQNKEEGLDVHIAEYMNLMEMKQIIVSSDDGFVEQCGFESKTKCRNKLGSINQLRKKIMHANRTLIHNEDDLHKTLERIETAQEIVDEINN</sequence>
<gene>
    <name evidence="2" type="ordered locus">HAH_4041</name>
</gene>
<dbReference type="HOGENOM" id="CLU_920115_0_0_2"/>
<dbReference type="AlphaFoldDB" id="G0HZC1"/>
<organism evidence="2 3">
    <name type="scientific">Haloarcula hispanica (strain ATCC 33960 / DSM 4426 / JCM 8911 / NBRC 102182 / NCIMB 2187 / VKM B-1755)</name>
    <dbReference type="NCBI Taxonomy" id="634497"/>
    <lineage>
        <taxon>Archaea</taxon>
        <taxon>Methanobacteriati</taxon>
        <taxon>Methanobacteriota</taxon>
        <taxon>Stenosarchaea group</taxon>
        <taxon>Halobacteria</taxon>
        <taxon>Halobacteriales</taxon>
        <taxon>Haloarculaceae</taxon>
        <taxon>Haloarcula</taxon>
    </lineage>
</organism>
<feature type="compositionally biased region" description="Basic and acidic residues" evidence="1">
    <location>
        <begin position="117"/>
        <end position="132"/>
    </location>
</feature>
<dbReference type="EMBL" id="CP002922">
    <property type="protein sequence ID" value="AEM58716.1"/>
    <property type="molecule type" value="Genomic_DNA"/>
</dbReference>
<evidence type="ECO:0000313" key="2">
    <source>
        <dbReference type="EMBL" id="AEM58716.1"/>
    </source>
</evidence>
<dbReference type="eggNOG" id="arCOG13975">
    <property type="taxonomic scope" value="Archaea"/>
</dbReference>